<dbReference type="InterPro" id="IPR000086">
    <property type="entry name" value="NUDIX_hydrolase_dom"/>
</dbReference>
<dbReference type="InterPro" id="IPR015797">
    <property type="entry name" value="NUDIX_hydrolase-like_dom_sf"/>
</dbReference>
<dbReference type="SUPFAM" id="SSF55811">
    <property type="entry name" value="Nudix"/>
    <property type="match status" value="1"/>
</dbReference>
<organism evidence="4 5">
    <name type="scientific">Polycladospora coralii</name>
    <dbReference type="NCBI Taxonomy" id="2771432"/>
    <lineage>
        <taxon>Bacteria</taxon>
        <taxon>Bacillati</taxon>
        <taxon>Bacillota</taxon>
        <taxon>Bacilli</taxon>
        <taxon>Bacillales</taxon>
        <taxon>Thermoactinomycetaceae</taxon>
        <taxon>Polycladospora</taxon>
    </lineage>
</organism>
<dbReference type="RefSeq" id="WP_191139673.1">
    <property type="nucleotide sequence ID" value="NZ_JACXAG020000003.1"/>
</dbReference>
<dbReference type="GO" id="GO:0016787">
    <property type="term" value="F:hydrolase activity"/>
    <property type="evidence" value="ECO:0007669"/>
    <property type="project" value="UniProtKB-KW"/>
</dbReference>
<proteinExistence type="predicted"/>
<dbReference type="Gene3D" id="3.90.79.10">
    <property type="entry name" value="Nucleoside Triphosphate Pyrophosphohydrolase"/>
    <property type="match status" value="1"/>
</dbReference>
<dbReference type="PROSITE" id="PS51462">
    <property type="entry name" value="NUDIX"/>
    <property type="match status" value="1"/>
</dbReference>
<keyword evidence="2" id="KW-0378">Hydrolase</keyword>
<dbReference type="EMBL" id="JACXAH010000008">
    <property type="protein sequence ID" value="MBD1372267.1"/>
    <property type="molecule type" value="Genomic_DNA"/>
</dbReference>
<accession>A0A926NA63</accession>
<dbReference type="PANTHER" id="PTHR43046">
    <property type="entry name" value="GDP-MANNOSE MANNOSYL HYDROLASE"/>
    <property type="match status" value="1"/>
</dbReference>
<comment type="caution">
    <text evidence="4">The sequence shown here is derived from an EMBL/GenBank/DDBJ whole genome shotgun (WGS) entry which is preliminary data.</text>
</comment>
<comment type="cofactor">
    <cofactor evidence="1">
        <name>Mg(2+)</name>
        <dbReference type="ChEBI" id="CHEBI:18420"/>
    </cofactor>
</comment>
<reference evidence="4" key="1">
    <citation type="submission" date="2020-09" db="EMBL/GenBank/DDBJ databases">
        <title>A novel bacterium of genus Hazenella, isolated from South China Sea.</title>
        <authorList>
            <person name="Huang H."/>
            <person name="Mo K."/>
            <person name="Hu Y."/>
        </authorList>
    </citation>
    <scope>NUCLEOTIDE SEQUENCE</scope>
    <source>
        <strain evidence="4">IB182357</strain>
    </source>
</reference>
<protein>
    <submittedName>
        <fullName evidence="4">NUDIX domain-containing protein</fullName>
    </submittedName>
</protein>
<dbReference type="PRINTS" id="PR00502">
    <property type="entry name" value="NUDIXFAMILY"/>
</dbReference>
<dbReference type="PANTHER" id="PTHR43046:SF16">
    <property type="entry name" value="ADP-RIBOSE PYROPHOSPHATASE YJHB-RELATED"/>
    <property type="match status" value="1"/>
</dbReference>
<feature type="domain" description="Nudix hydrolase" evidence="3">
    <location>
        <begin position="10"/>
        <end position="149"/>
    </location>
</feature>
<dbReference type="Pfam" id="PF00293">
    <property type="entry name" value="NUDIX"/>
    <property type="match status" value="1"/>
</dbReference>
<gene>
    <name evidence="4" type="ORF">IC620_07820</name>
</gene>
<dbReference type="InterPro" id="IPR020476">
    <property type="entry name" value="Nudix_hydrolase"/>
</dbReference>
<dbReference type="AlphaFoldDB" id="A0A926NA63"/>
<sequence>MRSDAPIPNTLVPAASGIVLNKKGNILLHKRSDNHLWSLPGSVMELGETIEQTIIREVKEETGFDVVVKKCVGIYTDPRHIIAYTDGEVRQQFSICFECNITKDELRISNESTQIDFFTFDEVEKLELHPAQRISIDDFHHARERAYIR</sequence>
<evidence type="ECO:0000256" key="1">
    <source>
        <dbReference type="ARBA" id="ARBA00001946"/>
    </source>
</evidence>
<keyword evidence="5" id="KW-1185">Reference proteome</keyword>
<name>A0A926NA63_9BACL</name>
<evidence type="ECO:0000256" key="2">
    <source>
        <dbReference type="ARBA" id="ARBA00022801"/>
    </source>
</evidence>
<dbReference type="Proteomes" id="UP000661691">
    <property type="component" value="Unassembled WGS sequence"/>
</dbReference>
<evidence type="ECO:0000313" key="5">
    <source>
        <dbReference type="Proteomes" id="UP000661691"/>
    </source>
</evidence>
<evidence type="ECO:0000259" key="3">
    <source>
        <dbReference type="PROSITE" id="PS51462"/>
    </source>
</evidence>
<evidence type="ECO:0000313" key="4">
    <source>
        <dbReference type="EMBL" id="MBD1372267.1"/>
    </source>
</evidence>